<gene>
    <name evidence="2" type="ORF">B2J69_10250</name>
</gene>
<dbReference type="EMBL" id="MWUE01000015">
    <property type="protein sequence ID" value="OQP33947.1"/>
    <property type="molecule type" value="Genomic_DNA"/>
</dbReference>
<reference evidence="2 3" key="1">
    <citation type="submission" date="2017-02" db="EMBL/GenBank/DDBJ databases">
        <title>Whole genome shotgun sequence of Pantoea agglomerans strain AS1 isolated from a cycad, Zamia floridana in Central Florida, USA.</title>
        <authorList>
            <person name="Lata P."/>
            <person name="Govindarajan S."/>
            <person name="Qi F."/>
            <person name="Li J.-L."/>
            <person name="Maurya S.K."/>
            <person name="Sahoo M.K."/>
        </authorList>
    </citation>
    <scope>NUCLEOTIDE SEQUENCE [LARGE SCALE GENOMIC DNA]</scope>
    <source>
        <strain evidence="2 3">AS1</strain>
    </source>
</reference>
<feature type="transmembrane region" description="Helical" evidence="1">
    <location>
        <begin position="35"/>
        <end position="60"/>
    </location>
</feature>
<keyword evidence="1" id="KW-1133">Transmembrane helix</keyword>
<dbReference type="AlphaFoldDB" id="A0A1V9DJA8"/>
<evidence type="ECO:0000313" key="3">
    <source>
        <dbReference type="Proteomes" id="UP000192769"/>
    </source>
</evidence>
<keyword evidence="3" id="KW-1185">Reference proteome</keyword>
<organism evidence="2 3">
    <name type="scientific">Pantoea latae</name>
    <dbReference type="NCBI Taxonomy" id="1964541"/>
    <lineage>
        <taxon>Bacteria</taxon>
        <taxon>Pseudomonadati</taxon>
        <taxon>Pseudomonadota</taxon>
        <taxon>Gammaproteobacteria</taxon>
        <taxon>Enterobacterales</taxon>
        <taxon>Erwiniaceae</taxon>
        <taxon>Pantoea</taxon>
    </lineage>
</organism>
<accession>A0A1V9DJA8</accession>
<keyword evidence="1" id="KW-0812">Transmembrane</keyword>
<keyword evidence="1" id="KW-0472">Membrane</keyword>
<protein>
    <submittedName>
        <fullName evidence="2">Uncharacterized protein</fullName>
    </submittedName>
</protein>
<comment type="caution">
    <text evidence="2">The sequence shown here is derived from an EMBL/GenBank/DDBJ whole genome shotgun (WGS) entry which is preliminary data.</text>
</comment>
<name>A0A1V9DJA8_9GAMM</name>
<dbReference type="Proteomes" id="UP000192769">
    <property type="component" value="Unassembled WGS sequence"/>
</dbReference>
<proteinExistence type="predicted"/>
<evidence type="ECO:0000256" key="1">
    <source>
        <dbReference type="SAM" id="Phobius"/>
    </source>
</evidence>
<sequence>MVTRVLLYGFARLARAIFLLQAARRRLAISDGGIVILGIVRLVGHLIILFREFTFFIIFAGDIFYAARNLTIVGKGFHIGTF</sequence>
<evidence type="ECO:0000313" key="2">
    <source>
        <dbReference type="EMBL" id="OQP33947.1"/>
    </source>
</evidence>